<evidence type="ECO:0000313" key="1">
    <source>
        <dbReference type="EMBL" id="KAK8240389.1"/>
    </source>
</evidence>
<accession>A0ABR1YW14</accession>
<dbReference type="EMBL" id="JBBWRZ010000003">
    <property type="protein sequence ID" value="KAK8240389.1"/>
    <property type="molecule type" value="Genomic_DNA"/>
</dbReference>
<name>A0ABR1YW14_9PEZI</name>
<reference evidence="1 2" key="1">
    <citation type="submission" date="2024-04" db="EMBL/GenBank/DDBJ databases">
        <title>Phyllosticta paracitricarpa is synonymous to the EU quarantine fungus P. citricarpa based on phylogenomic analyses.</title>
        <authorList>
            <consortium name="Lawrence Berkeley National Laboratory"/>
            <person name="Van Ingen-Buijs V.A."/>
            <person name="Van Westerhoven A.C."/>
            <person name="Haridas S."/>
            <person name="Skiadas P."/>
            <person name="Martin F."/>
            <person name="Groenewald J.Z."/>
            <person name="Crous P.W."/>
            <person name="Seidl M.F."/>
        </authorList>
    </citation>
    <scope>NUCLEOTIDE SEQUENCE [LARGE SCALE GENOMIC DNA]</scope>
    <source>
        <strain evidence="1 2">CBS 123374</strain>
    </source>
</reference>
<proteinExistence type="predicted"/>
<sequence>MNSNSNFVIIFGPKGEDDNVGDPLRRVQKFLLYFPRNVRTLELEIPGDLLPSMRPDYRFEDLRFLHLNRYTHAYRGDFQPTDLEPNFVDNASLTNLVWIFELPRLGTLQPRDSAQLEHSLPMFD</sequence>
<protein>
    <submittedName>
        <fullName evidence="1">Uncharacterized protein</fullName>
    </submittedName>
</protein>
<evidence type="ECO:0000313" key="2">
    <source>
        <dbReference type="Proteomes" id="UP001492380"/>
    </source>
</evidence>
<dbReference type="Proteomes" id="UP001492380">
    <property type="component" value="Unassembled WGS sequence"/>
</dbReference>
<organism evidence="1 2">
    <name type="scientific">Phyllosticta capitalensis</name>
    <dbReference type="NCBI Taxonomy" id="121624"/>
    <lineage>
        <taxon>Eukaryota</taxon>
        <taxon>Fungi</taxon>
        <taxon>Dikarya</taxon>
        <taxon>Ascomycota</taxon>
        <taxon>Pezizomycotina</taxon>
        <taxon>Dothideomycetes</taxon>
        <taxon>Dothideomycetes incertae sedis</taxon>
        <taxon>Botryosphaeriales</taxon>
        <taxon>Phyllostictaceae</taxon>
        <taxon>Phyllosticta</taxon>
    </lineage>
</organism>
<keyword evidence="2" id="KW-1185">Reference proteome</keyword>
<gene>
    <name evidence="1" type="ORF">HDK90DRAFT_508876</name>
</gene>
<comment type="caution">
    <text evidence="1">The sequence shown here is derived from an EMBL/GenBank/DDBJ whole genome shotgun (WGS) entry which is preliminary data.</text>
</comment>